<keyword evidence="7 12" id="KW-0547">Nucleotide-binding</keyword>
<evidence type="ECO:0000259" key="13">
    <source>
        <dbReference type="SMART" id="SM00840"/>
    </source>
</evidence>
<keyword evidence="9 12" id="KW-0067">ATP-binding</keyword>
<dbReference type="PANTHER" id="PTHR10890:SF3">
    <property type="entry name" value="CYSTEINE--TRNA LIGASE, CYTOPLASMIC"/>
    <property type="match status" value="1"/>
</dbReference>
<evidence type="ECO:0000313" key="14">
    <source>
        <dbReference type="EMBL" id="CWT86202.1"/>
    </source>
</evidence>
<dbReference type="GO" id="GO:0005829">
    <property type="term" value="C:cytosol"/>
    <property type="evidence" value="ECO:0007669"/>
    <property type="project" value="TreeGrafter"/>
</dbReference>
<dbReference type="FunFam" id="3.40.50.620:FF:000009">
    <property type="entry name" value="Cysteine--tRNA ligase"/>
    <property type="match status" value="1"/>
</dbReference>
<evidence type="ECO:0000256" key="7">
    <source>
        <dbReference type="ARBA" id="ARBA00022741"/>
    </source>
</evidence>
<protein>
    <recommendedName>
        <fullName evidence="12">Cysteine--tRNA ligase</fullName>
        <ecNumber evidence="12">6.1.1.16</ecNumber>
    </recommendedName>
    <alternativeName>
        <fullName evidence="12">Cysteinyl-tRNA synthetase</fullName>
        <shortName evidence="12">CysRS</shortName>
    </alternativeName>
</protein>
<dbReference type="InterPro" id="IPR024909">
    <property type="entry name" value="Cys-tRNA/MSH_ligase"/>
</dbReference>
<gene>
    <name evidence="12 14" type="primary">cysS</name>
    <name evidence="14" type="ORF">ERS514851_00648</name>
</gene>
<dbReference type="InterPro" id="IPR014729">
    <property type="entry name" value="Rossmann-like_a/b/a_fold"/>
</dbReference>
<evidence type="ECO:0000256" key="3">
    <source>
        <dbReference type="ARBA" id="ARBA00011245"/>
    </source>
</evidence>
<evidence type="ECO:0000256" key="11">
    <source>
        <dbReference type="ARBA" id="ARBA00023146"/>
    </source>
</evidence>
<keyword evidence="10 12" id="KW-0648">Protein biosynthesis</keyword>
<dbReference type="Pfam" id="PF09190">
    <property type="entry name" value="DALR_2"/>
    <property type="match status" value="1"/>
</dbReference>
<comment type="subcellular location">
    <subcellularLocation>
        <location evidence="1 12">Cytoplasm</location>
    </subcellularLocation>
</comment>
<dbReference type="InterPro" id="IPR009080">
    <property type="entry name" value="tRNAsynth_Ia_anticodon-bd"/>
</dbReference>
<evidence type="ECO:0000256" key="1">
    <source>
        <dbReference type="ARBA" id="ARBA00004496"/>
    </source>
</evidence>
<feature type="short sequence motif" description="'HIGH' region" evidence="12">
    <location>
        <begin position="256"/>
        <end position="266"/>
    </location>
</feature>
<dbReference type="Pfam" id="PF23493">
    <property type="entry name" value="CysS_C"/>
    <property type="match status" value="1"/>
</dbReference>
<keyword evidence="6 12" id="KW-0479">Metal-binding</keyword>
<dbReference type="Proteomes" id="UP000069876">
    <property type="component" value="Unassembled WGS sequence"/>
</dbReference>
<evidence type="ECO:0000256" key="12">
    <source>
        <dbReference type="HAMAP-Rule" id="MF_00041"/>
    </source>
</evidence>
<dbReference type="Gene3D" id="3.40.50.620">
    <property type="entry name" value="HUPs"/>
    <property type="match status" value="1"/>
</dbReference>
<dbReference type="SUPFAM" id="SSF52374">
    <property type="entry name" value="Nucleotidylyl transferase"/>
    <property type="match status" value="1"/>
</dbReference>
<evidence type="ECO:0000256" key="8">
    <source>
        <dbReference type="ARBA" id="ARBA00022833"/>
    </source>
</evidence>
<keyword evidence="5 12" id="KW-0436">Ligase</keyword>
<feature type="domain" description="Cysteinyl-tRNA synthetase class Ia DALR" evidence="13">
    <location>
        <begin position="585"/>
        <end position="640"/>
    </location>
</feature>
<dbReference type="NCBIfam" id="TIGR00435">
    <property type="entry name" value="cysS"/>
    <property type="match status" value="1"/>
</dbReference>
<dbReference type="GO" id="GO:0006423">
    <property type="term" value="P:cysteinyl-tRNA aminoacylation"/>
    <property type="evidence" value="ECO:0007669"/>
    <property type="project" value="UniProtKB-UniRule"/>
</dbReference>
<dbReference type="EMBL" id="FFEF01000004">
    <property type="protein sequence ID" value="CWT86202.1"/>
    <property type="molecule type" value="Genomic_DNA"/>
</dbReference>
<evidence type="ECO:0000256" key="9">
    <source>
        <dbReference type="ARBA" id="ARBA00022840"/>
    </source>
</evidence>
<evidence type="ECO:0000256" key="2">
    <source>
        <dbReference type="ARBA" id="ARBA00005594"/>
    </source>
</evidence>
<keyword evidence="4 12" id="KW-0963">Cytoplasm</keyword>
<feature type="binding site" evidence="12">
    <location>
        <position position="464"/>
    </location>
    <ligand>
        <name>Zn(2+)</name>
        <dbReference type="ChEBI" id="CHEBI:29105"/>
    </ligand>
</feature>
<dbReference type="AlphaFoldDB" id="A0AAD2J8H0"/>
<dbReference type="InterPro" id="IPR015803">
    <property type="entry name" value="Cys-tRNA-ligase"/>
</dbReference>
<dbReference type="GO" id="GO:0004817">
    <property type="term" value="F:cysteine-tRNA ligase activity"/>
    <property type="evidence" value="ECO:0007669"/>
    <property type="project" value="UniProtKB-UniRule"/>
</dbReference>
<feature type="short sequence motif" description="'KMSKS' region" evidence="12">
    <location>
        <begin position="508"/>
        <end position="512"/>
    </location>
</feature>
<dbReference type="InterPro" id="IPR032678">
    <property type="entry name" value="tRNA-synt_1_cat_dom"/>
</dbReference>
<evidence type="ECO:0000256" key="6">
    <source>
        <dbReference type="ARBA" id="ARBA00022723"/>
    </source>
</evidence>
<dbReference type="EC" id="6.1.1.16" evidence="12"/>
<feature type="binding site" evidence="12">
    <location>
        <position position="511"/>
    </location>
    <ligand>
        <name>ATP</name>
        <dbReference type="ChEBI" id="CHEBI:30616"/>
    </ligand>
</feature>
<comment type="similarity">
    <text evidence="2 12">Belongs to the class-I aminoacyl-tRNA synthetase family.</text>
</comment>
<dbReference type="PRINTS" id="PR00983">
    <property type="entry name" value="TRNASYNTHCYS"/>
</dbReference>
<dbReference type="CDD" id="cd07963">
    <property type="entry name" value="Anticodon_Ia_Cys"/>
    <property type="match status" value="1"/>
</dbReference>
<dbReference type="Pfam" id="PF01406">
    <property type="entry name" value="tRNA-synt_1e"/>
    <property type="match status" value="1"/>
</dbReference>
<keyword evidence="11 12" id="KW-0030">Aminoacyl-tRNA synthetase</keyword>
<dbReference type="InterPro" id="IPR056411">
    <property type="entry name" value="CysS_C"/>
</dbReference>
<dbReference type="GO" id="GO:0008270">
    <property type="term" value="F:zinc ion binding"/>
    <property type="evidence" value="ECO:0007669"/>
    <property type="project" value="UniProtKB-UniRule"/>
</dbReference>
<evidence type="ECO:0000256" key="4">
    <source>
        <dbReference type="ARBA" id="ARBA00022490"/>
    </source>
</evidence>
<organism evidence="14 15">
    <name type="scientific">Neisseria meningitidis</name>
    <dbReference type="NCBI Taxonomy" id="487"/>
    <lineage>
        <taxon>Bacteria</taxon>
        <taxon>Pseudomonadati</taxon>
        <taxon>Pseudomonadota</taxon>
        <taxon>Betaproteobacteria</taxon>
        <taxon>Neisseriales</taxon>
        <taxon>Neisseriaceae</taxon>
        <taxon>Neisseria</taxon>
    </lineage>
</organism>
<sequence length="699" mass="78951">MTTITEKRLTFAFPEDYYVTKYDEWEHYKIFQNSCNLRNKIDTNEKGKNGINQSVDDDNGSSGVDIIALHESTLWLIEIKDYYRLGLEPNAQSIDEKLSDLPYLIARKIRDSLAGLVSAKFKAEKQEEKDFSRLALDCNEIKIVLHIEMPSIRSKLYPSSSDLANLLKDKFKLSEFTKNFANCYAEPIFTNISHINNPQLRNVPWSVSTGTEQKLSSEQQRLIHSPMTTIYNTLTRQKEPFAPIDPENVRMYVCGMTVYDYCHLGHARVMVVFDMIARWLRECGYPLTYVRNITDIDDKIIARAAENGETIGELTARFIQAMHEDADALGVLRPDIEPKATENIPQMIAMIETLIQNGKAYPAANGDVYYAVREFAAYGQLSGKSLDDLRAGERVEVDGFKRDPLDFVLWKAAKAGEPAWESPWGRGRPGWHIECSAMSENLFGNTFDIHGGGADLQFPHHENEIAQSVGATGHTCGHHHAQTHHGQSIASHVKYWLHNGFIRVDGEKMSKSLGNFFTIREVLKQYDPEVVRFFILRAHYRSPLNYSDAHLDDAKGALTRLYTTLKNTPPADPMPSEAGDDYTRRFYVAMNDDFDTVKAVAVLFELAGEVNKTNNAQLAGCLKALGGIIGLLQRDPTEFLQGGAASDGLSNEEIEDLIARRKQARSDKNWAESDRIRDLLNEHKIILEDNAGGTTWRRG</sequence>
<dbReference type="Gene3D" id="1.20.120.1910">
    <property type="entry name" value="Cysteine-tRNA ligase, C-terminal anti-codon recognition domain"/>
    <property type="match status" value="1"/>
</dbReference>
<name>A0AAD2J8H0_NEIME</name>
<feature type="binding site" evidence="12">
    <location>
        <position position="460"/>
    </location>
    <ligand>
        <name>Zn(2+)</name>
        <dbReference type="ChEBI" id="CHEBI:29105"/>
    </ligand>
</feature>
<keyword evidence="8 12" id="KW-0862">Zinc</keyword>
<dbReference type="SMART" id="SM00840">
    <property type="entry name" value="DALR_2"/>
    <property type="match status" value="1"/>
</dbReference>
<reference evidence="14 15" key="1">
    <citation type="submission" date="2016-02" db="EMBL/GenBank/DDBJ databases">
        <authorList>
            <consortium name="Pathogen Informatics"/>
        </authorList>
    </citation>
    <scope>NUCLEOTIDE SEQUENCE [LARGE SCALE GENOMIC DNA]</scope>
    <source>
        <strain evidence="14 15">2842STDY5881531</strain>
    </source>
</reference>
<dbReference type="SUPFAM" id="SSF47323">
    <property type="entry name" value="Anticodon-binding domain of a subclass of class I aminoacyl-tRNA synthetases"/>
    <property type="match status" value="1"/>
</dbReference>
<comment type="cofactor">
    <cofactor evidence="12">
        <name>Zn(2+)</name>
        <dbReference type="ChEBI" id="CHEBI:29105"/>
    </cofactor>
    <text evidence="12">Binds 1 zinc ion per subunit.</text>
</comment>
<dbReference type="HAMAP" id="MF_00041">
    <property type="entry name" value="Cys_tRNA_synth"/>
    <property type="match status" value="1"/>
</dbReference>
<evidence type="ECO:0000256" key="10">
    <source>
        <dbReference type="ARBA" id="ARBA00022917"/>
    </source>
</evidence>
<comment type="caution">
    <text evidence="14">The sequence shown here is derived from an EMBL/GenBank/DDBJ whole genome shotgun (WGS) entry which is preliminary data.</text>
</comment>
<feature type="binding site" evidence="12">
    <location>
        <position position="435"/>
    </location>
    <ligand>
        <name>Zn(2+)</name>
        <dbReference type="ChEBI" id="CHEBI:29105"/>
    </ligand>
</feature>
<dbReference type="PANTHER" id="PTHR10890">
    <property type="entry name" value="CYSTEINYL-TRNA SYNTHETASE"/>
    <property type="match status" value="1"/>
</dbReference>
<dbReference type="GO" id="GO:0005524">
    <property type="term" value="F:ATP binding"/>
    <property type="evidence" value="ECO:0007669"/>
    <property type="project" value="UniProtKB-UniRule"/>
</dbReference>
<feature type="binding site" evidence="12">
    <location>
        <position position="254"/>
    </location>
    <ligand>
        <name>Zn(2+)</name>
        <dbReference type="ChEBI" id="CHEBI:29105"/>
    </ligand>
</feature>
<evidence type="ECO:0000313" key="15">
    <source>
        <dbReference type="Proteomes" id="UP000069876"/>
    </source>
</evidence>
<accession>A0AAD2J8H0</accession>
<evidence type="ECO:0000256" key="5">
    <source>
        <dbReference type="ARBA" id="ARBA00022598"/>
    </source>
</evidence>
<dbReference type="InterPro" id="IPR015273">
    <property type="entry name" value="Cys-tRNA-synt_Ia_DALR"/>
</dbReference>
<dbReference type="CDD" id="cd00672">
    <property type="entry name" value="CysRS_core"/>
    <property type="match status" value="1"/>
</dbReference>
<comment type="catalytic activity">
    <reaction evidence="12">
        <text>tRNA(Cys) + L-cysteine + ATP = L-cysteinyl-tRNA(Cys) + AMP + diphosphate</text>
        <dbReference type="Rhea" id="RHEA:17773"/>
        <dbReference type="Rhea" id="RHEA-COMP:9661"/>
        <dbReference type="Rhea" id="RHEA-COMP:9679"/>
        <dbReference type="ChEBI" id="CHEBI:30616"/>
        <dbReference type="ChEBI" id="CHEBI:33019"/>
        <dbReference type="ChEBI" id="CHEBI:35235"/>
        <dbReference type="ChEBI" id="CHEBI:78442"/>
        <dbReference type="ChEBI" id="CHEBI:78517"/>
        <dbReference type="ChEBI" id="CHEBI:456215"/>
        <dbReference type="EC" id="6.1.1.16"/>
    </reaction>
</comment>
<comment type="subunit">
    <text evidence="3 12">Monomer.</text>
</comment>
<proteinExistence type="inferred from homology"/>